<dbReference type="PANTHER" id="PTHR47204:SF1">
    <property type="entry name" value="RIBONUCLEASE H2 SUBUNIT C"/>
    <property type="match status" value="1"/>
</dbReference>
<protein>
    <submittedName>
        <fullName evidence="2">Uncharacterized protein</fullName>
    </submittedName>
</protein>
<feature type="region of interest" description="Disordered" evidence="1">
    <location>
        <begin position="68"/>
        <end position="97"/>
    </location>
</feature>
<organism evidence="2">
    <name type="scientific">Mucor ambiguus</name>
    <dbReference type="NCBI Taxonomy" id="91626"/>
    <lineage>
        <taxon>Eukaryota</taxon>
        <taxon>Fungi</taxon>
        <taxon>Fungi incertae sedis</taxon>
        <taxon>Mucoromycota</taxon>
        <taxon>Mucoromycotina</taxon>
        <taxon>Mucoromycetes</taxon>
        <taxon>Mucorales</taxon>
        <taxon>Mucorineae</taxon>
        <taxon>Mucoraceae</taxon>
        <taxon>Mucor</taxon>
    </lineage>
</organism>
<keyword evidence="3" id="KW-1185">Reference proteome</keyword>
<accession>A0A0C9M667</accession>
<feature type="compositionally biased region" description="Acidic residues" evidence="1">
    <location>
        <begin position="75"/>
        <end position="90"/>
    </location>
</feature>
<reference evidence="2" key="1">
    <citation type="submission" date="2014-09" db="EMBL/GenBank/DDBJ databases">
        <title>Draft genome sequence of an oleaginous Mucoromycotina fungus Mucor ambiguus NBRC6742.</title>
        <authorList>
            <person name="Takeda I."/>
            <person name="Yamane N."/>
            <person name="Morita T."/>
            <person name="Tamano K."/>
            <person name="Machida M."/>
            <person name="Baker S."/>
            <person name="Koike H."/>
        </authorList>
    </citation>
    <scope>NUCLEOTIDE SEQUENCE</scope>
    <source>
        <strain evidence="2">NBRC 6742</strain>
    </source>
</reference>
<name>A0A0C9M667_9FUNG</name>
<evidence type="ECO:0000313" key="3">
    <source>
        <dbReference type="Proteomes" id="UP000053815"/>
    </source>
</evidence>
<dbReference type="Pfam" id="PF08615">
    <property type="entry name" value="RNase_H2_suC"/>
    <property type="match status" value="1"/>
</dbReference>
<dbReference type="AlphaFoldDB" id="A0A0C9M667"/>
<dbReference type="STRING" id="91626.A0A0C9M667"/>
<dbReference type="Gene3D" id="2.40.128.680">
    <property type="match status" value="1"/>
</dbReference>
<dbReference type="InterPro" id="IPR013924">
    <property type="entry name" value="RNase_H2_suC"/>
</dbReference>
<evidence type="ECO:0000313" key="2">
    <source>
        <dbReference type="EMBL" id="GAN02159.1"/>
    </source>
</evidence>
<dbReference type="Proteomes" id="UP000053815">
    <property type="component" value="Unassembled WGS sequence"/>
</dbReference>
<evidence type="ECO:0000256" key="1">
    <source>
        <dbReference type="SAM" id="MobiDB-lite"/>
    </source>
</evidence>
<dbReference type="GO" id="GO:0032299">
    <property type="term" value="C:ribonuclease H2 complex"/>
    <property type="evidence" value="ECO:0007669"/>
    <property type="project" value="InterPro"/>
</dbReference>
<dbReference type="EMBL" id="DF836306">
    <property type="protein sequence ID" value="GAN02159.1"/>
    <property type="molecule type" value="Genomic_DNA"/>
</dbReference>
<dbReference type="GO" id="GO:0006401">
    <property type="term" value="P:RNA catabolic process"/>
    <property type="evidence" value="ECO:0007669"/>
    <property type="project" value="InterPro"/>
</dbReference>
<sequence length="146" mass="17233">MDFHRMTDIKAHLFPFSVDKEGTINTKQYFKYERNEADEQYETIMMGRKLVGRSVVLNDKTQCLVYEKESSDRYQDEEDEEMEEADDEEAQEKIPTWTRTDKSIQEFILWKKDTAPNAQDPRIHALDKWIGISEAIQEPIPLPTDV</sequence>
<dbReference type="PANTHER" id="PTHR47204">
    <property type="entry name" value="OS02G0168900 PROTEIN"/>
    <property type="match status" value="1"/>
</dbReference>
<dbReference type="OrthoDB" id="6222486at2759"/>
<gene>
    <name evidence="2" type="ORF">MAM1_0017d01600</name>
</gene>
<proteinExistence type="predicted"/>